<dbReference type="PANTHER" id="PTHR30085:SF6">
    <property type="entry name" value="ABC TRANSPORTER GLUTAMINE-BINDING PROTEIN GLNH"/>
    <property type="match status" value="1"/>
</dbReference>
<evidence type="ECO:0000313" key="6">
    <source>
        <dbReference type="EMBL" id="PSC03836.1"/>
    </source>
</evidence>
<gene>
    <name evidence="6" type="ORF">SLNSH_17150</name>
</gene>
<dbReference type="PANTHER" id="PTHR30085">
    <property type="entry name" value="AMINO ACID ABC TRANSPORTER PERMEASE"/>
    <property type="match status" value="1"/>
</dbReference>
<dbReference type="GO" id="GO:0006865">
    <property type="term" value="P:amino acid transport"/>
    <property type="evidence" value="ECO:0007669"/>
    <property type="project" value="TreeGrafter"/>
</dbReference>
<dbReference type="GO" id="GO:0005576">
    <property type="term" value="C:extracellular region"/>
    <property type="evidence" value="ECO:0007669"/>
    <property type="project" value="TreeGrafter"/>
</dbReference>
<accession>A0A2T1HQB2</accession>
<proteinExistence type="inferred from homology"/>
<evidence type="ECO:0000256" key="2">
    <source>
        <dbReference type="ARBA" id="ARBA00022448"/>
    </source>
</evidence>
<organism evidence="6 7">
    <name type="scientific">Alsobacter soli</name>
    <dbReference type="NCBI Taxonomy" id="2109933"/>
    <lineage>
        <taxon>Bacteria</taxon>
        <taxon>Pseudomonadati</taxon>
        <taxon>Pseudomonadota</taxon>
        <taxon>Alphaproteobacteria</taxon>
        <taxon>Hyphomicrobiales</taxon>
        <taxon>Alsobacteraceae</taxon>
        <taxon>Alsobacter</taxon>
    </lineage>
</organism>
<dbReference type="AlphaFoldDB" id="A0A2T1HQB2"/>
<name>A0A2T1HQB2_9HYPH</name>
<dbReference type="SMART" id="SM00062">
    <property type="entry name" value="PBPb"/>
    <property type="match status" value="1"/>
</dbReference>
<dbReference type="OrthoDB" id="6192933at2"/>
<dbReference type="Gene3D" id="3.40.190.10">
    <property type="entry name" value="Periplasmic binding protein-like II"/>
    <property type="match status" value="2"/>
</dbReference>
<comment type="caution">
    <text evidence="6">The sequence shown here is derived from an EMBL/GenBank/DDBJ whole genome shotgun (WGS) entry which is preliminary data.</text>
</comment>
<evidence type="ECO:0000256" key="3">
    <source>
        <dbReference type="ARBA" id="ARBA00022729"/>
    </source>
</evidence>
<evidence type="ECO:0000256" key="1">
    <source>
        <dbReference type="ARBA" id="ARBA00010333"/>
    </source>
</evidence>
<evidence type="ECO:0000259" key="5">
    <source>
        <dbReference type="SMART" id="SM00062"/>
    </source>
</evidence>
<dbReference type="EMBL" id="PVZS01000020">
    <property type="protein sequence ID" value="PSC03836.1"/>
    <property type="molecule type" value="Genomic_DNA"/>
</dbReference>
<dbReference type="InterPro" id="IPR051455">
    <property type="entry name" value="Bact_solute-bind_prot3"/>
</dbReference>
<feature type="signal peptide" evidence="4">
    <location>
        <begin position="1"/>
        <end position="20"/>
    </location>
</feature>
<dbReference type="InterPro" id="IPR001638">
    <property type="entry name" value="Solute-binding_3/MltF_N"/>
</dbReference>
<keyword evidence="3 4" id="KW-0732">Signal</keyword>
<dbReference type="CDD" id="cd01072">
    <property type="entry name" value="PBP2_SMa0082_like"/>
    <property type="match status" value="1"/>
</dbReference>
<dbReference type="SUPFAM" id="SSF53850">
    <property type="entry name" value="Periplasmic binding protein-like II"/>
    <property type="match status" value="1"/>
</dbReference>
<feature type="chain" id="PRO_5015462402" description="Solute-binding protein family 3/N-terminal domain-containing protein" evidence="4">
    <location>
        <begin position="21"/>
        <end position="262"/>
    </location>
</feature>
<reference evidence="7" key="1">
    <citation type="submission" date="2018-03" db="EMBL/GenBank/DDBJ databases">
        <authorList>
            <person name="Sun L."/>
            <person name="Liu H."/>
            <person name="Chen W."/>
            <person name="Huang K."/>
            <person name="Liu W."/>
            <person name="Gao X."/>
        </authorList>
    </citation>
    <scope>NUCLEOTIDE SEQUENCE [LARGE SCALE GENOMIC DNA]</scope>
    <source>
        <strain evidence="7">SH9</strain>
    </source>
</reference>
<evidence type="ECO:0000256" key="4">
    <source>
        <dbReference type="SAM" id="SignalP"/>
    </source>
</evidence>
<dbReference type="Pfam" id="PF00497">
    <property type="entry name" value="SBP_bac_3"/>
    <property type="match status" value="1"/>
</dbReference>
<feature type="domain" description="Solute-binding protein family 3/N-terminal" evidence="5">
    <location>
        <begin position="35"/>
        <end position="255"/>
    </location>
</feature>
<dbReference type="Proteomes" id="UP000239772">
    <property type="component" value="Unassembled WGS sequence"/>
</dbReference>
<comment type="similarity">
    <text evidence="1">Belongs to the bacterial solute-binding protein 3 family.</text>
</comment>
<sequence length="262" mass="28676">MKRYMALAAGILIAATCAQSAARADALDDIIKRGKIRIAIDISAPPFGIQNDKMEPDGADVETAKLLAKDLGVELEVVPVTSANRIPYLQTKRVDLTMSTFSVTPERAKAVEFSTPYGAINAVIFAPKDVAIKEPKDLAGKKVGVARGTTNETDLVNIAPQGTQIIRFDDEASAMAALATGQVDAYSSSETIARSMIPRYPDKNFESKFLLRRSFYSAAIRRGEPELRQWVNTFIWFRNNDGALGKIYKKWVGVDLPNLPPL</sequence>
<evidence type="ECO:0000313" key="7">
    <source>
        <dbReference type="Proteomes" id="UP000239772"/>
    </source>
</evidence>
<protein>
    <recommendedName>
        <fullName evidence="5">Solute-binding protein family 3/N-terminal domain-containing protein</fullName>
    </recommendedName>
</protein>
<keyword evidence="7" id="KW-1185">Reference proteome</keyword>
<keyword evidence="2" id="KW-0813">Transport</keyword>
<dbReference type="RefSeq" id="WP_106338238.1">
    <property type="nucleotide sequence ID" value="NZ_PVZS01000020.1"/>
</dbReference>
<dbReference type="GO" id="GO:0030288">
    <property type="term" value="C:outer membrane-bounded periplasmic space"/>
    <property type="evidence" value="ECO:0007669"/>
    <property type="project" value="TreeGrafter"/>
</dbReference>